<reference evidence="2 3" key="1">
    <citation type="journal article" date="2020" name="ISME J.">
        <title>Uncovering the hidden diversity of litter-decomposition mechanisms in mushroom-forming fungi.</title>
        <authorList>
            <person name="Floudas D."/>
            <person name="Bentzer J."/>
            <person name="Ahren D."/>
            <person name="Johansson T."/>
            <person name="Persson P."/>
            <person name="Tunlid A."/>
        </authorList>
    </citation>
    <scope>NUCLEOTIDE SEQUENCE [LARGE SCALE GENOMIC DNA]</scope>
    <source>
        <strain evidence="2 3">CBS 146.42</strain>
    </source>
</reference>
<dbReference type="AlphaFoldDB" id="A0A8H5CNL3"/>
<proteinExistence type="predicted"/>
<sequence length="164" mass="18103">MMWVSLLTWSASAPAYIACPSLSSTLVPPLTHSLLPLLISYPVSCIMSMSITKQFSSGTTGYHLMTAIIIVLMYATTLRPSGHSVQDALSQANSVCQEMNIGSKITQHFTTPPQDHSVQDYVDFIMGVMVGLLLLYQDKIISSSDSCTSLIKLEMKLVERWQLR</sequence>
<evidence type="ECO:0000256" key="1">
    <source>
        <dbReference type="SAM" id="SignalP"/>
    </source>
</evidence>
<evidence type="ECO:0000313" key="2">
    <source>
        <dbReference type="EMBL" id="KAF5344985.1"/>
    </source>
</evidence>
<gene>
    <name evidence="2" type="ORF">D9756_011292</name>
</gene>
<dbReference type="EMBL" id="JAACJO010000052">
    <property type="protein sequence ID" value="KAF5344985.1"/>
    <property type="molecule type" value="Genomic_DNA"/>
</dbReference>
<name>A0A8H5CNL3_9AGAR</name>
<protein>
    <submittedName>
        <fullName evidence="2">Uncharacterized protein</fullName>
    </submittedName>
</protein>
<organism evidence="2 3">
    <name type="scientific">Leucocoprinus leucothites</name>
    <dbReference type="NCBI Taxonomy" id="201217"/>
    <lineage>
        <taxon>Eukaryota</taxon>
        <taxon>Fungi</taxon>
        <taxon>Dikarya</taxon>
        <taxon>Basidiomycota</taxon>
        <taxon>Agaricomycotina</taxon>
        <taxon>Agaricomycetes</taxon>
        <taxon>Agaricomycetidae</taxon>
        <taxon>Agaricales</taxon>
        <taxon>Agaricineae</taxon>
        <taxon>Agaricaceae</taxon>
        <taxon>Leucocoprinus</taxon>
    </lineage>
</organism>
<feature type="chain" id="PRO_5034913920" evidence="1">
    <location>
        <begin position="19"/>
        <end position="164"/>
    </location>
</feature>
<accession>A0A8H5CNL3</accession>
<keyword evidence="3" id="KW-1185">Reference proteome</keyword>
<feature type="signal peptide" evidence="1">
    <location>
        <begin position="1"/>
        <end position="18"/>
    </location>
</feature>
<keyword evidence="1" id="KW-0732">Signal</keyword>
<evidence type="ECO:0000313" key="3">
    <source>
        <dbReference type="Proteomes" id="UP000559027"/>
    </source>
</evidence>
<comment type="caution">
    <text evidence="2">The sequence shown here is derived from an EMBL/GenBank/DDBJ whole genome shotgun (WGS) entry which is preliminary data.</text>
</comment>
<dbReference type="Proteomes" id="UP000559027">
    <property type="component" value="Unassembled WGS sequence"/>
</dbReference>